<reference evidence="2" key="1">
    <citation type="journal article" date="2020" name="bioRxiv">
        <title>Comparative genomics of Chlamydomonas.</title>
        <authorList>
            <person name="Craig R.J."/>
            <person name="Hasan A.R."/>
            <person name="Ness R.W."/>
            <person name="Keightley P.D."/>
        </authorList>
    </citation>
    <scope>NUCLEOTIDE SEQUENCE</scope>
    <source>
        <strain evidence="2">CCAP 11/70</strain>
    </source>
</reference>
<name>A0A835XI82_9CHLO</name>
<feature type="region of interest" description="Disordered" evidence="1">
    <location>
        <begin position="1"/>
        <end position="26"/>
    </location>
</feature>
<dbReference type="Proteomes" id="UP000612055">
    <property type="component" value="Unassembled WGS sequence"/>
</dbReference>
<dbReference type="OrthoDB" id="537336at2759"/>
<sequence>MLRAFGRGAISAAGDGEEEGHGPPVSFDIFSTMHHAPCTWPQRCRQVPFKQWLRKELDVRREVPVVVDKSHRLELGDMRL</sequence>
<evidence type="ECO:0000313" key="2">
    <source>
        <dbReference type="EMBL" id="KAG2484563.1"/>
    </source>
</evidence>
<accession>A0A835XI82</accession>
<proteinExistence type="predicted"/>
<comment type="caution">
    <text evidence="2">The sequence shown here is derived from an EMBL/GenBank/DDBJ whole genome shotgun (WGS) entry which is preliminary data.</text>
</comment>
<keyword evidence="3" id="KW-1185">Reference proteome</keyword>
<organism evidence="2 3">
    <name type="scientific">Edaphochlamys debaryana</name>
    <dbReference type="NCBI Taxonomy" id="47281"/>
    <lineage>
        <taxon>Eukaryota</taxon>
        <taxon>Viridiplantae</taxon>
        <taxon>Chlorophyta</taxon>
        <taxon>core chlorophytes</taxon>
        <taxon>Chlorophyceae</taxon>
        <taxon>CS clade</taxon>
        <taxon>Chlamydomonadales</taxon>
        <taxon>Chlamydomonadales incertae sedis</taxon>
        <taxon>Edaphochlamys</taxon>
    </lineage>
</organism>
<dbReference type="EMBL" id="JAEHOE010000147">
    <property type="protein sequence ID" value="KAG2484563.1"/>
    <property type="molecule type" value="Genomic_DNA"/>
</dbReference>
<evidence type="ECO:0000256" key="1">
    <source>
        <dbReference type="SAM" id="MobiDB-lite"/>
    </source>
</evidence>
<dbReference type="AlphaFoldDB" id="A0A835XI82"/>
<evidence type="ECO:0000313" key="3">
    <source>
        <dbReference type="Proteomes" id="UP000612055"/>
    </source>
</evidence>
<gene>
    <name evidence="2" type="ORF">HYH03_016609</name>
</gene>
<protein>
    <submittedName>
        <fullName evidence="2">Uncharacterized protein</fullName>
    </submittedName>
</protein>